<feature type="transmembrane region" description="Helical" evidence="14">
    <location>
        <begin position="183"/>
        <end position="202"/>
    </location>
</feature>
<dbReference type="Proteomes" id="UP000215453">
    <property type="component" value="Chromosome 4"/>
</dbReference>
<keyword evidence="6" id="KW-1003">Cell membrane</keyword>
<evidence type="ECO:0000256" key="14">
    <source>
        <dbReference type="SAM" id="Phobius"/>
    </source>
</evidence>
<evidence type="ECO:0000256" key="5">
    <source>
        <dbReference type="ARBA" id="ARBA00018125"/>
    </source>
</evidence>
<evidence type="ECO:0000256" key="12">
    <source>
        <dbReference type="ARBA" id="ARBA00023242"/>
    </source>
</evidence>
<dbReference type="PANTHER" id="PTHR15989">
    <property type="entry name" value="VEZATIN"/>
    <property type="match status" value="1"/>
</dbReference>
<evidence type="ECO:0000256" key="10">
    <source>
        <dbReference type="ARBA" id="ARBA00023054"/>
    </source>
</evidence>
<evidence type="ECO:0000313" key="16">
    <source>
        <dbReference type="EMBL" id="SMY23996.1"/>
    </source>
</evidence>
<sequence length="727" mass="79582">METIYPADSPLAAYLEGEGEYEPFAEDSDTRYDAGSDTNDDSHSQPSFAPPPTVSPRPRFKTAKIPEVAQQQQPRPAQNALARIHDAWSTAVNSRLGRADNERFLEHFRYTIVASQLLNEYLDHGSLHPDAVMPANVDGAAEQHEDAEHGRVSLYGATAATLGAMLVALLIDQLGKSRLGHWLSAGRATMGLVVLLVVGFIGHRYNRRRRLRWLRQQAVEGVSALTTSWQAFELACTSSLSFIQEVELVSKGFRLSTPLPPASRIEGSGASRRCNKLRHVLYKAYSSTIPASTSALNTLIPLIDQDDLERYYEVYDISFADAREALNSTTSLSILEDDPESLKSLRVLSYRSSILRRITLCALMSLDADGGHPDFHRWHTTTSTLSLLTPQISTAATRLRQTLTEMETITVPLTPTRNLSSGTLSPNLQPTRDKIRSQVRGITTLGTGIRGLHAKIQILREETSHAIDASEDLTDLGPRLLSQYDAIGEDIQDLLRAWEAGKKALQTSLSRQENRLSLASMSSSNGMRSPVSSLGGLTAVDETEPLTASGGGGPDDALNSLTGDPASFKVRKSNHRSSLPAKSRPSSPSSSSPSTDPEQPFPVPKKVSEKGGLLYEAVALTPSSTMRRQRQRSLAMTREERIARMNEERERQASVKMLREANTSMLRELESVIRLREKLGGGNGSEEKLAGNEGVQEKGETGENEGGGEIAKEVRLQRVERGRVGSV</sequence>
<gene>
    <name evidence="16" type="ORF">ZT1A5_G5437</name>
</gene>
<dbReference type="InterPro" id="IPR026859">
    <property type="entry name" value="Myosin-bd"/>
</dbReference>
<evidence type="ECO:0000256" key="3">
    <source>
        <dbReference type="ARBA" id="ARBA00004651"/>
    </source>
</evidence>
<dbReference type="AlphaFoldDB" id="A0A1Y6LI19"/>
<keyword evidence="7 14" id="KW-0812">Transmembrane</keyword>
<evidence type="ECO:0000256" key="9">
    <source>
        <dbReference type="ARBA" id="ARBA00022989"/>
    </source>
</evidence>
<evidence type="ECO:0000256" key="6">
    <source>
        <dbReference type="ARBA" id="ARBA00022475"/>
    </source>
</evidence>
<feature type="region of interest" description="Disordered" evidence="13">
    <location>
        <begin position="16"/>
        <end position="59"/>
    </location>
</feature>
<reference evidence="16 17" key="1">
    <citation type="submission" date="2016-10" db="EMBL/GenBank/DDBJ databases">
        <authorList>
            <person name="Varghese N."/>
        </authorList>
    </citation>
    <scope>NUCLEOTIDE SEQUENCE [LARGE SCALE GENOMIC DNA]</scope>
</reference>
<dbReference type="GO" id="GO:0017022">
    <property type="term" value="F:myosin binding"/>
    <property type="evidence" value="ECO:0007669"/>
    <property type="project" value="InterPro"/>
</dbReference>
<dbReference type="PANTHER" id="PTHR15989:SF5">
    <property type="entry name" value="VEZATIN"/>
    <property type="match status" value="1"/>
</dbReference>
<dbReference type="EMBL" id="LT882679">
    <property type="protein sequence ID" value="SMY23996.1"/>
    <property type="molecule type" value="Genomic_DNA"/>
</dbReference>
<feature type="compositionally biased region" description="Low complexity" evidence="13">
    <location>
        <begin position="577"/>
        <end position="598"/>
    </location>
</feature>
<dbReference type="InterPro" id="IPR026858">
    <property type="entry name" value="Vezatin"/>
</dbReference>
<evidence type="ECO:0000259" key="15">
    <source>
        <dbReference type="Pfam" id="PF12632"/>
    </source>
</evidence>
<dbReference type="Pfam" id="PF12632">
    <property type="entry name" value="Vezatin"/>
    <property type="match status" value="1"/>
</dbReference>
<protein>
    <recommendedName>
        <fullName evidence="5">Vezatin</fullName>
    </recommendedName>
</protein>
<feature type="transmembrane region" description="Helical" evidence="14">
    <location>
        <begin position="152"/>
        <end position="171"/>
    </location>
</feature>
<feature type="domain" description="Myosin-binding" evidence="15">
    <location>
        <begin position="166"/>
        <end position="455"/>
    </location>
</feature>
<proteinExistence type="inferred from homology"/>
<accession>A0A1Y6LI19</accession>
<evidence type="ECO:0000256" key="8">
    <source>
        <dbReference type="ARBA" id="ARBA00022949"/>
    </source>
</evidence>
<evidence type="ECO:0000313" key="17">
    <source>
        <dbReference type="Proteomes" id="UP000215453"/>
    </source>
</evidence>
<dbReference type="GO" id="GO:0098609">
    <property type="term" value="P:cell-cell adhesion"/>
    <property type="evidence" value="ECO:0007669"/>
    <property type="project" value="InterPro"/>
</dbReference>
<evidence type="ECO:0000256" key="1">
    <source>
        <dbReference type="ARBA" id="ARBA00004123"/>
    </source>
</evidence>
<evidence type="ECO:0000256" key="13">
    <source>
        <dbReference type="SAM" id="MobiDB-lite"/>
    </source>
</evidence>
<evidence type="ECO:0000256" key="11">
    <source>
        <dbReference type="ARBA" id="ARBA00023136"/>
    </source>
</evidence>
<keyword evidence="12" id="KW-0539">Nucleus</keyword>
<feature type="compositionally biased region" description="Acidic residues" evidence="13">
    <location>
        <begin position="17"/>
        <end position="27"/>
    </location>
</feature>
<dbReference type="GO" id="GO:0005634">
    <property type="term" value="C:nucleus"/>
    <property type="evidence" value="ECO:0007669"/>
    <property type="project" value="UniProtKB-SubCell"/>
</dbReference>
<dbReference type="GO" id="GO:0005886">
    <property type="term" value="C:plasma membrane"/>
    <property type="evidence" value="ECO:0007669"/>
    <property type="project" value="UniProtKB-SubCell"/>
</dbReference>
<feature type="region of interest" description="Disordered" evidence="13">
    <location>
        <begin position="543"/>
        <end position="608"/>
    </location>
</feature>
<keyword evidence="9 14" id="KW-1133">Transmembrane helix</keyword>
<evidence type="ECO:0000256" key="2">
    <source>
        <dbReference type="ARBA" id="ARBA00004536"/>
    </source>
</evidence>
<name>A0A1Y6LI19_ZYMTR</name>
<evidence type="ECO:0000256" key="4">
    <source>
        <dbReference type="ARBA" id="ARBA00007245"/>
    </source>
</evidence>
<evidence type="ECO:0000256" key="7">
    <source>
        <dbReference type="ARBA" id="ARBA00022692"/>
    </source>
</evidence>
<keyword evidence="11 14" id="KW-0472">Membrane</keyword>
<feature type="compositionally biased region" description="Basic and acidic residues" evidence="13">
    <location>
        <begin position="680"/>
        <end position="701"/>
    </location>
</feature>
<keyword evidence="8" id="KW-0965">Cell junction</keyword>
<comment type="subcellular location">
    <subcellularLocation>
        <location evidence="2">Cell junction</location>
        <location evidence="2">Adherens junction</location>
    </subcellularLocation>
    <subcellularLocation>
        <location evidence="3">Cell membrane</location>
        <topology evidence="3">Multi-pass membrane protein</topology>
    </subcellularLocation>
    <subcellularLocation>
        <location evidence="1">Nucleus</location>
    </subcellularLocation>
</comment>
<feature type="region of interest" description="Disordered" evidence="13">
    <location>
        <begin position="680"/>
        <end position="714"/>
    </location>
</feature>
<keyword evidence="10" id="KW-0175">Coiled coil</keyword>
<comment type="similarity">
    <text evidence="4">Belongs to the vezatin family.</text>
</comment>
<organism evidence="16 17">
    <name type="scientific">Zymoseptoria tritici ST99CH_1A5</name>
    <dbReference type="NCBI Taxonomy" id="1276529"/>
    <lineage>
        <taxon>Eukaryota</taxon>
        <taxon>Fungi</taxon>
        <taxon>Dikarya</taxon>
        <taxon>Ascomycota</taxon>
        <taxon>Pezizomycotina</taxon>
        <taxon>Dothideomycetes</taxon>
        <taxon>Dothideomycetidae</taxon>
        <taxon>Mycosphaerellales</taxon>
        <taxon>Mycosphaerellaceae</taxon>
        <taxon>Zymoseptoria</taxon>
    </lineage>
</organism>